<evidence type="ECO:0000256" key="2">
    <source>
        <dbReference type="ARBA" id="ARBA00022448"/>
    </source>
</evidence>
<dbReference type="InterPro" id="IPR050492">
    <property type="entry name" value="Bact_metal-bind_prot9"/>
</dbReference>
<dbReference type="GO" id="GO:0046872">
    <property type="term" value="F:metal ion binding"/>
    <property type="evidence" value="ECO:0007669"/>
    <property type="project" value="InterPro"/>
</dbReference>
<dbReference type="AlphaFoldDB" id="A0A2H4VPE0"/>
<dbReference type="PRINTS" id="PR00690">
    <property type="entry name" value="ADHESNFAMILY"/>
</dbReference>
<keyword evidence="3" id="KW-0732">Signal</keyword>
<dbReference type="RefSeq" id="WP_100909120.1">
    <property type="nucleotide sequence ID" value="NZ_CP017768.1"/>
</dbReference>
<dbReference type="GeneID" id="35125657"/>
<dbReference type="KEGG" id="msub:BK009_04180"/>
<evidence type="ECO:0000313" key="5">
    <source>
        <dbReference type="EMBL" id="AUB59947.1"/>
    </source>
</evidence>
<evidence type="ECO:0000256" key="4">
    <source>
        <dbReference type="SAM" id="Phobius"/>
    </source>
</evidence>
<sequence>MERKKIIIISGFILILIILTVTYLYTSPGNNTGSRDGKIGVVVTVGPQEEFVKRVGGDLVNVTVMVPPGADPHTYEPLPNQMKQIQEAQIYFQVGSGVEFELSWMGKLTSMNPQLKLVNSSTGIQLIPNTAESEEGSDPHVWVSPRNAKVMVENIYQSLVRADPENKDYFTKNRDDYFKELDELDKNITQRLSGKNNTKIMVYHPAWAYFCKDYNLHQISIQQDGKEPTPQALASLVDTARRENIKVIFVSPEFSTSNAKVIANEIDGKVVVVDPLSNDYLKNMQKVVEAFAVT</sequence>
<evidence type="ECO:0000256" key="3">
    <source>
        <dbReference type="ARBA" id="ARBA00022729"/>
    </source>
</evidence>
<keyword evidence="4" id="KW-1133">Transmembrane helix</keyword>
<protein>
    <submittedName>
        <fullName evidence="5">Zinc ABC transporter substrate-binding protein</fullName>
    </submittedName>
</protein>
<dbReference type="InterPro" id="IPR006129">
    <property type="entry name" value="AdhesinB"/>
</dbReference>
<keyword evidence="2" id="KW-0813">Transport</keyword>
<reference evidence="5 6" key="1">
    <citation type="submission" date="2016-10" db="EMBL/GenBank/DDBJ databases">
        <title>Comparative genomics between deep and shallow subseafloor isolates.</title>
        <authorList>
            <person name="Ishii S."/>
            <person name="Miller J.R."/>
            <person name="Sutton G."/>
            <person name="Suzuki S."/>
            <person name="Methe B."/>
            <person name="Inagaki F."/>
            <person name="Imachi H."/>
        </authorList>
    </citation>
    <scope>NUCLEOTIDE SEQUENCE [LARGE SCALE GENOMIC DNA]</scope>
    <source>
        <strain evidence="5 6">A8p</strain>
    </source>
</reference>
<proteinExistence type="inferred from homology"/>
<keyword evidence="4" id="KW-0812">Transmembrane</keyword>
<gene>
    <name evidence="5" type="ORF">BK009_04180</name>
</gene>
<dbReference type="Gene3D" id="3.40.50.1980">
    <property type="entry name" value="Nitrogenase molybdenum iron protein domain"/>
    <property type="match status" value="2"/>
</dbReference>
<dbReference type="SUPFAM" id="SSF53807">
    <property type="entry name" value="Helical backbone' metal receptor"/>
    <property type="match status" value="1"/>
</dbReference>
<evidence type="ECO:0000256" key="1">
    <source>
        <dbReference type="ARBA" id="ARBA00011028"/>
    </source>
</evidence>
<dbReference type="GO" id="GO:0007155">
    <property type="term" value="P:cell adhesion"/>
    <property type="evidence" value="ECO:0007669"/>
    <property type="project" value="InterPro"/>
</dbReference>
<evidence type="ECO:0000313" key="6">
    <source>
        <dbReference type="Proteomes" id="UP000232631"/>
    </source>
</evidence>
<dbReference type="EMBL" id="CP017768">
    <property type="protein sequence ID" value="AUB59947.1"/>
    <property type="molecule type" value="Genomic_DNA"/>
</dbReference>
<name>A0A2H4VPE0_9EURY</name>
<feature type="transmembrane region" description="Helical" evidence="4">
    <location>
        <begin position="7"/>
        <end position="25"/>
    </location>
</feature>
<organism evidence="5 6">
    <name type="scientific">Methanobacterium subterraneum</name>
    <dbReference type="NCBI Taxonomy" id="59277"/>
    <lineage>
        <taxon>Archaea</taxon>
        <taxon>Methanobacteriati</taxon>
        <taxon>Methanobacteriota</taxon>
        <taxon>Methanomada group</taxon>
        <taxon>Methanobacteria</taxon>
        <taxon>Methanobacteriales</taxon>
        <taxon>Methanobacteriaceae</taxon>
        <taxon>Methanobacterium</taxon>
    </lineage>
</organism>
<dbReference type="PRINTS" id="PR00691">
    <property type="entry name" value="ADHESINB"/>
</dbReference>
<dbReference type="InterPro" id="IPR006128">
    <property type="entry name" value="Lipoprotein_PsaA-like"/>
</dbReference>
<dbReference type="PANTHER" id="PTHR42953:SF3">
    <property type="entry name" value="HIGH-AFFINITY ZINC UPTAKE SYSTEM PROTEIN ZNUA"/>
    <property type="match status" value="1"/>
</dbReference>
<dbReference type="Pfam" id="PF01297">
    <property type="entry name" value="ZnuA"/>
    <property type="match status" value="1"/>
</dbReference>
<keyword evidence="4" id="KW-0472">Membrane</keyword>
<dbReference type="Proteomes" id="UP000232631">
    <property type="component" value="Chromosome"/>
</dbReference>
<dbReference type="PANTHER" id="PTHR42953">
    <property type="entry name" value="HIGH-AFFINITY ZINC UPTAKE SYSTEM PROTEIN ZNUA-RELATED"/>
    <property type="match status" value="1"/>
</dbReference>
<dbReference type="InterPro" id="IPR006127">
    <property type="entry name" value="ZnuA-like"/>
</dbReference>
<keyword evidence="6" id="KW-1185">Reference proteome</keyword>
<comment type="similarity">
    <text evidence="1">Belongs to the bacterial solute-binding protein 9 family.</text>
</comment>
<accession>A0A2H4VPE0</accession>
<dbReference type="GO" id="GO:0030001">
    <property type="term" value="P:metal ion transport"/>
    <property type="evidence" value="ECO:0007669"/>
    <property type="project" value="InterPro"/>
</dbReference>